<protein>
    <submittedName>
        <fullName evidence="1">Uncharacterized protein</fullName>
    </submittedName>
</protein>
<accession>A0A317NVT9</accession>
<evidence type="ECO:0000313" key="2">
    <source>
        <dbReference type="Proteomes" id="UP000246410"/>
    </source>
</evidence>
<keyword evidence="2" id="KW-1185">Reference proteome</keyword>
<dbReference type="RefSeq" id="WP_110037345.1">
    <property type="nucleotide sequence ID" value="NZ_QGTL01000003.1"/>
</dbReference>
<dbReference type="AlphaFoldDB" id="A0A317NVT9"/>
<evidence type="ECO:0000313" key="1">
    <source>
        <dbReference type="EMBL" id="PWV77938.1"/>
    </source>
</evidence>
<name>A0A317NVT9_9NOCA</name>
<comment type="caution">
    <text evidence="1">The sequence shown here is derived from an EMBL/GenBank/DDBJ whole genome shotgun (WGS) entry which is preliminary data.</text>
</comment>
<gene>
    <name evidence="1" type="ORF">DFR69_103538</name>
</gene>
<proteinExistence type="predicted"/>
<dbReference type="EMBL" id="QGTL01000003">
    <property type="protein sequence ID" value="PWV77938.1"/>
    <property type="molecule type" value="Genomic_DNA"/>
</dbReference>
<reference evidence="1 2" key="1">
    <citation type="submission" date="2018-05" db="EMBL/GenBank/DDBJ databases">
        <title>Genomic Encyclopedia of Type Strains, Phase IV (KMG-IV): sequencing the most valuable type-strain genomes for metagenomic binning, comparative biology and taxonomic classification.</title>
        <authorList>
            <person name="Goeker M."/>
        </authorList>
    </citation>
    <scope>NUCLEOTIDE SEQUENCE [LARGE SCALE GENOMIC DNA]</scope>
    <source>
        <strain evidence="1 2">DSM 44717</strain>
    </source>
</reference>
<sequence>MLAAPAQASTPGACLVIENNTRGTVRIIVENYEYKGTTRDIPASAHSFVDHADGRHLVTHDGSWKLTAPRGTWRYNAEQNWGGQCNGTWAYTVG</sequence>
<dbReference type="Proteomes" id="UP000246410">
    <property type="component" value="Unassembled WGS sequence"/>
</dbReference>
<organism evidence="1 2">
    <name type="scientific">Nocardia neocaledoniensis</name>
    <dbReference type="NCBI Taxonomy" id="236511"/>
    <lineage>
        <taxon>Bacteria</taxon>
        <taxon>Bacillati</taxon>
        <taxon>Actinomycetota</taxon>
        <taxon>Actinomycetes</taxon>
        <taxon>Mycobacteriales</taxon>
        <taxon>Nocardiaceae</taxon>
        <taxon>Nocardia</taxon>
    </lineage>
</organism>